<sequence length="117" mass="13380">MLSRCTSDMTEFNICCEIIGGEARRCYEFFMVQGSSEWNYLAMTLTLLSLYICKNQKNEEILYVSRLSQLQEGYSNFATAGYCSFRRHVSTFGAVSHVYPVELVLAKDRSMQDAAQI</sequence>
<gene>
    <name evidence="1" type="primary">Necator_chrIV.g15491</name>
    <name evidence="1" type="ORF">RB195_002196</name>
</gene>
<accession>A0ABR1DI40</accession>
<evidence type="ECO:0000313" key="2">
    <source>
        <dbReference type="Proteomes" id="UP001303046"/>
    </source>
</evidence>
<keyword evidence="2" id="KW-1185">Reference proteome</keyword>
<name>A0ABR1DI40_NECAM</name>
<organism evidence="1 2">
    <name type="scientific">Necator americanus</name>
    <name type="common">Human hookworm</name>
    <dbReference type="NCBI Taxonomy" id="51031"/>
    <lineage>
        <taxon>Eukaryota</taxon>
        <taxon>Metazoa</taxon>
        <taxon>Ecdysozoa</taxon>
        <taxon>Nematoda</taxon>
        <taxon>Chromadorea</taxon>
        <taxon>Rhabditida</taxon>
        <taxon>Rhabditina</taxon>
        <taxon>Rhabditomorpha</taxon>
        <taxon>Strongyloidea</taxon>
        <taxon>Ancylostomatidae</taxon>
        <taxon>Bunostominae</taxon>
        <taxon>Necator</taxon>
    </lineage>
</organism>
<reference evidence="1 2" key="1">
    <citation type="submission" date="2023-08" db="EMBL/GenBank/DDBJ databases">
        <title>A Necator americanus chromosomal reference genome.</title>
        <authorList>
            <person name="Ilik V."/>
            <person name="Petrzelkova K.J."/>
            <person name="Pardy F."/>
            <person name="Fuh T."/>
            <person name="Niatou-Singa F.S."/>
            <person name="Gouil Q."/>
            <person name="Baker L."/>
            <person name="Ritchie M.E."/>
            <person name="Jex A.R."/>
            <person name="Gazzola D."/>
            <person name="Li H."/>
            <person name="Toshio Fujiwara R."/>
            <person name="Zhan B."/>
            <person name="Aroian R.V."/>
            <person name="Pafco B."/>
            <person name="Schwarz E.M."/>
        </authorList>
    </citation>
    <scope>NUCLEOTIDE SEQUENCE [LARGE SCALE GENOMIC DNA]</scope>
    <source>
        <strain evidence="1 2">Aroian</strain>
        <tissue evidence="1">Whole animal</tissue>
    </source>
</reference>
<dbReference type="EMBL" id="JAVFWL010000004">
    <property type="protein sequence ID" value="KAK6750054.1"/>
    <property type="molecule type" value="Genomic_DNA"/>
</dbReference>
<dbReference type="Proteomes" id="UP001303046">
    <property type="component" value="Unassembled WGS sequence"/>
</dbReference>
<comment type="caution">
    <text evidence="1">The sequence shown here is derived from an EMBL/GenBank/DDBJ whole genome shotgun (WGS) entry which is preliminary data.</text>
</comment>
<protein>
    <submittedName>
        <fullName evidence="1">Uncharacterized protein</fullName>
    </submittedName>
</protein>
<evidence type="ECO:0000313" key="1">
    <source>
        <dbReference type="EMBL" id="KAK6750054.1"/>
    </source>
</evidence>
<proteinExistence type="predicted"/>